<evidence type="ECO:0000313" key="3">
    <source>
        <dbReference type="EMBL" id="GAA4659341.1"/>
    </source>
</evidence>
<dbReference type="EMBL" id="BAABIL010000663">
    <property type="protein sequence ID" value="GAA4659341.1"/>
    <property type="molecule type" value="Genomic_DNA"/>
</dbReference>
<evidence type="ECO:0000313" key="4">
    <source>
        <dbReference type="Proteomes" id="UP001501195"/>
    </source>
</evidence>
<feature type="chain" id="PRO_5045790578" evidence="1">
    <location>
        <begin position="23"/>
        <end position="521"/>
    </location>
</feature>
<accession>A0ABP8VES8</accession>
<dbReference type="Proteomes" id="UP001501195">
    <property type="component" value="Unassembled WGS sequence"/>
</dbReference>
<gene>
    <name evidence="3" type="ORF">GCM10023225_33110</name>
</gene>
<dbReference type="InterPro" id="IPR030678">
    <property type="entry name" value="Peptide/Ni-bd"/>
</dbReference>
<comment type="caution">
    <text evidence="3">The sequence shown here is derived from an EMBL/GenBank/DDBJ whole genome shotgun (WGS) entry which is preliminary data.</text>
</comment>
<dbReference type="RefSeq" id="WP_345713914.1">
    <property type="nucleotide sequence ID" value="NZ_BAABIL010000663.1"/>
</dbReference>
<protein>
    <submittedName>
        <fullName evidence="3">ABC transporter substrate-binding protein</fullName>
    </submittedName>
</protein>
<sequence length="521" mass="54879">MPPLARPRTVLLAAALAGTLLAAGACSSGAGSGGAPEQDPTLRIAGPFEVHSLDPTADGEVFTRLQVTETLVTSDLRGELVPGLATAWESSPDHTRWRFQLVQGATFHDGTALTAESVVSALEKVAAETASPLADVPIARIVPEGSAVVFELAHPTLTLPAVLTHYSTAVLAPAAYDDSGEVTEVLGTGPYQVQDVELPASIETTRFEGWRGKAPAVAGVDFQAVGRAESRALMAVSDQADVVFGLEPAGRQRVEASGTARMESSLQPRTILLKVNAAHPVLGDVRVRRALSLALDREAMADAVLRERELAATQLLPPSLQAWHADVQPLTRDQDQARALLAQAGFAPGADGVLQRDGQALRLDLLTYPDRPELPALATAIQAALAEVGVGVQVEVTNSSEIPAGQGDGSLELALIAKHFALVSDPLVDVATVFAPEGADWGVMGWRDPAVDAAIAELLAGADGAQAQQARETVVRTAQEQLPLIPVAWYRMNAAVGERVEGFVMDPLETTWRISDLRWAE</sequence>
<keyword evidence="4" id="KW-1185">Reference proteome</keyword>
<feature type="domain" description="Solute-binding protein family 5" evidence="2">
    <location>
        <begin position="79"/>
        <end position="415"/>
    </location>
</feature>
<proteinExistence type="predicted"/>
<reference evidence="4" key="1">
    <citation type="journal article" date="2019" name="Int. J. Syst. Evol. Microbiol.">
        <title>The Global Catalogue of Microorganisms (GCM) 10K type strain sequencing project: providing services to taxonomists for standard genome sequencing and annotation.</title>
        <authorList>
            <consortium name="The Broad Institute Genomics Platform"/>
            <consortium name="The Broad Institute Genome Sequencing Center for Infectious Disease"/>
            <person name="Wu L."/>
            <person name="Ma J."/>
        </authorList>
    </citation>
    <scope>NUCLEOTIDE SEQUENCE [LARGE SCALE GENOMIC DNA]</scope>
    <source>
        <strain evidence="4">JCM 18126</strain>
    </source>
</reference>
<feature type="signal peptide" evidence="1">
    <location>
        <begin position="1"/>
        <end position="22"/>
    </location>
</feature>
<dbReference type="PIRSF" id="PIRSF002741">
    <property type="entry name" value="MppA"/>
    <property type="match status" value="1"/>
</dbReference>
<dbReference type="InterPro" id="IPR039424">
    <property type="entry name" value="SBP_5"/>
</dbReference>
<dbReference type="PANTHER" id="PTHR30290">
    <property type="entry name" value="PERIPLASMIC BINDING COMPONENT OF ABC TRANSPORTER"/>
    <property type="match status" value="1"/>
</dbReference>
<organism evidence="3 4">
    <name type="scientific">Kineococcus glutinatus</name>
    <dbReference type="NCBI Taxonomy" id="1070872"/>
    <lineage>
        <taxon>Bacteria</taxon>
        <taxon>Bacillati</taxon>
        <taxon>Actinomycetota</taxon>
        <taxon>Actinomycetes</taxon>
        <taxon>Kineosporiales</taxon>
        <taxon>Kineosporiaceae</taxon>
        <taxon>Kineococcus</taxon>
    </lineage>
</organism>
<dbReference type="Gene3D" id="3.10.105.10">
    <property type="entry name" value="Dipeptide-binding Protein, Domain 3"/>
    <property type="match status" value="1"/>
</dbReference>
<dbReference type="PANTHER" id="PTHR30290:SF83">
    <property type="entry name" value="ABC TRANSPORTER SUBSTRATE-BINDING PROTEIN"/>
    <property type="match status" value="1"/>
</dbReference>
<evidence type="ECO:0000259" key="2">
    <source>
        <dbReference type="Pfam" id="PF00496"/>
    </source>
</evidence>
<keyword evidence="1" id="KW-0732">Signal</keyword>
<dbReference type="PROSITE" id="PS51257">
    <property type="entry name" value="PROKAR_LIPOPROTEIN"/>
    <property type="match status" value="1"/>
</dbReference>
<name>A0ABP8VES8_9ACTN</name>
<dbReference type="InterPro" id="IPR000914">
    <property type="entry name" value="SBP_5_dom"/>
</dbReference>
<dbReference type="Pfam" id="PF00496">
    <property type="entry name" value="SBP_bac_5"/>
    <property type="match status" value="1"/>
</dbReference>
<evidence type="ECO:0000256" key="1">
    <source>
        <dbReference type="SAM" id="SignalP"/>
    </source>
</evidence>
<dbReference type="CDD" id="cd08490">
    <property type="entry name" value="PBP2_NikA_DppA_OppA_like_3"/>
    <property type="match status" value="1"/>
</dbReference>
<dbReference type="Gene3D" id="3.40.190.10">
    <property type="entry name" value="Periplasmic binding protein-like II"/>
    <property type="match status" value="1"/>
</dbReference>
<dbReference type="SUPFAM" id="SSF53850">
    <property type="entry name" value="Periplasmic binding protein-like II"/>
    <property type="match status" value="1"/>
</dbReference>